<feature type="region of interest" description="Disordered" evidence="1">
    <location>
        <begin position="100"/>
        <end position="121"/>
    </location>
</feature>
<dbReference type="RefSeq" id="XP_007775490.1">
    <property type="nucleotide sequence ID" value="XM_007777300.1"/>
</dbReference>
<feature type="compositionally biased region" description="Basic residues" evidence="1">
    <location>
        <begin position="100"/>
        <end position="112"/>
    </location>
</feature>
<dbReference type="EMBL" id="JH711592">
    <property type="protein sequence ID" value="EIW74482.1"/>
    <property type="molecule type" value="Genomic_DNA"/>
</dbReference>
<accession>R7SFG2</accession>
<evidence type="ECO:0000256" key="1">
    <source>
        <dbReference type="SAM" id="MobiDB-lite"/>
    </source>
</evidence>
<name>R7SFG2_CONPW</name>
<proteinExistence type="predicted"/>
<dbReference type="Proteomes" id="UP000053558">
    <property type="component" value="Unassembled WGS sequence"/>
</dbReference>
<dbReference type="KEGG" id="cput:CONPUDRAFT_160183"/>
<reference evidence="3" key="1">
    <citation type="journal article" date="2012" name="Science">
        <title>The Paleozoic origin of enzymatic lignin decomposition reconstructed from 31 fungal genomes.</title>
        <authorList>
            <person name="Floudas D."/>
            <person name="Binder M."/>
            <person name="Riley R."/>
            <person name="Barry K."/>
            <person name="Blanchette R.A."/>
            <person name="Henrissat B."/>
            <person name="Martinez A.T."/>
            <person name="Otillar R."/>
            <person name="Spatafora J.W."/>
            <person name="Yadav J.S."/>
            <person name="Aerts A."/>
            <person name="Benoit I."/>
            <person name="Boyd A."/>
            <person name="Carlson A."/>
            <person name="Copeland A."/>
            <person name="Coutinho P.M."/>
            <person name="de Vries R.P."/>
            <person name="Ferreira P."/>
            <person name="Findley K."/>
            <person name="Foster B."/>
            <person name="Gaskell J."/>
            <person name="Glotzer D."/>
            <person name="Gorecki P."/>
            <person name="Heitman J."/>
            <person name="Hesse C."/>
            <person name="Hori C."/>
            <person name="Igarashi K."/>
            <person name="Jurgens J.A."/>
            <person name="Kallen N."/>
            <person name="Kersten P."/>
            <person name="Kohler A."/>
            <person name="Kuees U."/>
            <person name="Kumar T.K.A."/>
            <person name="Kuo A."/>
            <person name="LaButti K."/>
            <person name="Larrondo L.F."/>
            <person name="Lindquist E."/>
            <person name="Ling A."/>
            <person name="Lombard V."/>
            <person name="Lucas S."/>
            <person name="Lundell T."/>
            <person name="Martin R."/>
            <person name="McLaughlin D.J."/>
            <person name="Morgenstern I."/>
            <person name="Morin E."/>
            <person name="Murat C."/>
            <person name="Nagy L.G."/>
            <person name="Nolan M."/>
            <person name="Ohm R.A."/>
            <person name="Patyshakuliyeva A."/>
            <person name="Rokas A."/>
            <person name="Ruiz-Duenas F.J."/>
            <person name="Sabat G."/>
            <person name="Salamov A."/>
            <person name="Samejima M."/>
            <person name="Schmutz J."/>
            <person name="Slot J.C."/>
            <person name="St John F."/>
            <person name="Stenlid J."/>
            <person name="Sun H."/>
            <person name="Sun S."/>
            <person name="Syed K."/>
            <person name="Tsang A."/>
            <person name="Wiebenga A."/>
            <person name="Young D."/>
            <person name="Pisabarro A."/>
            <person name="Eastwood D.C."/>
            <person name="Martin F."/>
            <person name="Cullen D."/>
            <person name="Grigoriev I.V."/>
            <person name="Hibbett D.S."/>
        </authorList>
    </citation>
    <scope>NUCLEOTIDE SEQUENCE [LARGE SCALE GENOMIC DNA]</scope>
    <source>
        <strain evidence="3">RWD-64-598 SS2</strain>
    </source>
</reference>
<sequence>MSWTTPEQDEYLKGVHTRWQTVRRTCDARAQSRFLTDVDNVWLARWPVPRIGLSANEWSEALVWEIILIKHWLDSYAEFRRTGRIEACRSCSWGPYGRTSRPRIGRRTRNRSRTPGGSPFHCNIADIRNRFRAHNRAPPPSPSTDAPVVLPPL</sequence>
<evidence type="ECO:0000313" key="2">
    <source>
        <dbReference type="EMBL" id="EIW74482.1"/>
    </source>
</evidence>
<dbReference type="GeneID" id="19204245"/>
<protein>
    <submittedName>
        <fullName evidence="2">Uncharacterized protein</fullName>
    </submittedName>
</protein>
<dbReference type="AlphaFoldDB" id="R7SFG2"/>
<evidence type="ECO:0000313" key="3">
    <source>
        <dbReference type="Proteomes" id="UP000053558"/>
    </source>
</evidence>
<gene>
    <name evidence="2" type="ORF">CONPUDRAFT_160183</name>
</gene>
<organism evidence="2 3">
    <name type="scientific">Coniophora puteana (strain RWD-64-598)</name>
    <name type="common">Brown rot fungus</name>
    <dbReference type="NCBI Taxonomy" id="741705"/>
    <lineage>
        <taxon>Eukaryota</taxon>
        <taxon>Fungi</taxon>
        <taxon>Dikarya</taxon>
        <taxon>Basidiomycota</taxon>
        <taxon>Agaricomycotina</taxon>
        <taxon>Agaricomycetes</taxon>
        <taxon>Agaricomycetidae</taxon>
        <taxon>Boletales</taxon>
        <taxon>Coniophorineae</taxon>
        <taxon>Coniophoraceae</taxon>
        <taxon>Coniophora</taxon>
    </lineage>
</organism>
<keyword evidence="3" id="KW-1185">Reference proteome</keyword>
<feature type="region of interest" description="Disordered" evidence="1">
    <location>
        <begin position="133"/>
        <end position="153"/>
    </location>
</feature>